<dbReference type="GO" id="GO:0000145">
    <property type="term" value="C:exocyst"/>
    <property type="evidence" value="ECO:0007669"/>
    <property type="project" value="TreeGrafter"/>
</dbReference>
<evidence type="ECO:0000256" key="1">
    <source>
        <dbReference type="SAM" id="MobiDB-lite"/>
    </source>
</evidence>
<dbReference type="GO" id="GO:0006887">
    <property type="term" value="P:exocytosis"/>
    <property type="evidence" value="ECO:0007669"/>
    <property type="project" value="TreeGrafter"/>
</dbReference>
<dbReference type="AlphaFoldDB" id="A0AAD7QWL1"/>
<feature type="region of interest" description="Disordered" evidence="1">
    <location>
        <begin position="491"/>
        <end position="522"/>
    </location>
</feature>
<dbReference type="RefSeq" id="XP_056046244.1">
    <property type="nucleotide sequence ID" value="XM_056191212.1"/>
</dbReference>
<proteinExistence type="predicted"/>
<feature type="domain" description="F-box" evidence="2">
    <location>
        <begin position="42"/>
        <end position="88"/>
    </location>
</feature>
<name>A0AAD7QWL1_9ASCO</name>
<protein>
    <submittedName>
        <fullName evidence="3">Exocyst complex component Sec10-like protein</fullName>
    </submittedName>
</protein>
<dbReference type="PANTHER" id="PTHR12100">
    <property type="entry name" value="SEC10"/>
    <property type="match status" value="1"/>
</dbReference>
<feature type="region of interest" description="Disordered" evidence="1">
    <location>
        <begin position="1"/>
        <end position="35"/>
    </location>
</feature>
<dbReference type="PANTHER" id="PTHR12100:SF1">
    <property type="entry name" value="RECYCLIN-1"/>
    <property type="match status" value="1"/>
</dbReference>
<dbReference type="Pfam" id="PF12937">
    <property type="entry name" value="F-box-like"/>
    <property type="match status" value="1"/>
</dbReference>
<organism evidence="3 4">
    <name type="scientific">Lipomyces tetrasporus</name>
    <dbReference type="NCBI Taxonomy" id="54092"/>
    <lineage>
        <taxon>Eukaryota</taxon>
        <taxon>Fungi</taxon>
        <taxon>Dikarya</taxon>
        <taxon>Ascomycota</taxon>
        <taxon>Saccharomycotina</taxon>
        <taxon>Lipomycetes</taxon>
        <taxon>Lipomycetales</taxon>
        <taxon>Lipomycetaceae</taxon>
        <taxon>Lipomyces</taxon>
    </lineage>
</organism>
<dbReference type="SMART" id="SM00256">
    <property type="entry name" value="FBOX"/>
    <property type="match status" value="1"/>
</dbReference>
<feature type="compositionally biased region" description="Low complexity" evidence="1">
    <location>
        <begin position="491"/>
        <end position="500"/>
    </location>
</feature>
<feature type="compositionally biased region" description="Low complexity" evidence="1">
    <location>
        <begin position="21"/>
        <end position="34"/>
    </location>
</feature>
<evidence type="ECO:0000259" key="2">
    <source>
        <dbReference type="PROSITE" id="PS50181"/>
    </source>
</evidence>
<gene>
    <name evidence="3" type="ORF">POJ06DRAFT_55922</name>
</gene>
<dbReference type="Proteomes" id="UP001217417">
    <property type="component" value="Unassembled WGS sequence"/>
</dbReference>
<keyword evidence="4" id="KW-1185">Reference proteome</keyword>
<feature type="region of interest" description="Disordered" evidence="1">
    <location>
        <begin position="608"/>
        <end position="627"/>
    </location>
</feature>
<dbReference type="InterPro" id="IPR009976">
    <property type="entry name" value="Sec10-like"/>
</dbReference>
<dbReference type="PROSITE" id="PS50181">
    <property type="entry name" value="FBOX"/>
    <property type="match status" value="1"/>
</dbReference>
<dbReference type="EMBL" id="JARPMG010000002">
    <property type="protein sequence ID" value="KAJ8102794.1"/>
    <property type="molecule type" value="Genomic_DNA"/>
</dbReference>
<dbReference type="SUPFAM" id="SSF81383">
    <property type="entry name" value="F-box domain"/>
    <property type="match status" value="1"/>
</dbReference>
<comment type="caution">
    <text evidence="3">The sequence shown here is derived from an EMBL/GenBank/DDBJ whole genome shotgun (WGS) entry which is preliminary data.</text>
</comment>
<reference evidence="3" key="1">
    <citation type="submission" date="2023-03" db="EMBL/GenBank/DDBJ databases">
        <title>Near-Complete genome sequence of Lipomyces tetrasporous NRRL Y-64009, an oleaginous yeast capable of growing on lignocellulosic hydrolysates.</title>
        <authorList>
            <consortium name="Lawrence Berkeley National Laboratory"/>
            <person name="Jagtap S.S."/>
            <person name="Liu J.-J."/>
            <person name="Walukiewicz H.E."/>
            <person name="Pangilinan J."/>
            <person name="Lipzen A."/>
            <person name="Ahrendt S."/>
            <person name="Koriabine M."/>
            <person name="Cobaugh K."/>
            <person name="Salamov A."/>
            <person name="Yoshinaga Y."/>
            <person name="Ng V."/>
            <person name="Daum C."/>
            <person name="Grigoriev I.V."/>
            <person name="Slininger P.J."/>
            <person name="Dien B.S."/>
            <person name="Jin Y.-S."/>
            <person name="Rao C.V."/>
        </authorList>
    </citation>
    <scope>NUCLEOTIDE SEQUENCE</scope>
    <source>
        <strain evidence="3">NRRL Y-64009</strain>
    </source>
</reference>
<dbReference type="InterPro" id="IPR001810">
    <property type="entry name" value="F-box_dom"/>
</dbReference>
<dbReference type="InterPro" id="IPR048627">
    <property type="entry name" value="Sec10_HB"/>
</dbReference>
<evidence type="ECO:0000313" key="4">
    <source>
        <dbReference type="Proteomes" id="UP001217417"/>
    </source>
</evidence>
<accession>A0AAD7QWL1</accession>
<dbReference type="Pfam" id="PF07393">
    <property type="entry name" value="Sec10_HB"/>
    <property type="match status" value="1"/>
</dbReference>
<evidence type="ECO:0000313" key="3">
    <source>
        <dbReference type="EMBL" id="KAJ8102794.1"/>
    </source>
</evidence>
<dbReference type="InterPro" id="IPR036047">
    <property type="entry name" value="F-box-like_dom_sf"/>
</dbReference>
<sequence>MPTKSPPTTTLSSGELQVRQRPLGPRRLTSSSLPPILPASPDKERLLLPAVLYQAILSYLPLRQYVACAQVCRAFRQIVYDDAGWIDRLRKIKVWDDAVAASFQSDAEKRRNARSIITQDLALKKITPLNVLDTVHSIPGYARHEFARLYKLLAPLYLDLTRPARVAHLEPQVFKIYRTPELQALVLRTLTQFSYVFTDDDADDRRQRLYGITEIFENAAIRELETGLDAQDYDGRACRYANVLTTLNGGSTAVQAFIQRSRVLLCTVTPGTSMCFQVDEKSGQIQVDLAPVKTFLRHLSDDILKEEVIIRKVFSTNSAVIEKATLLIVERVIEDILGDYCLALVDRSHETGSIDVYLQVVSGTYEALLQFVYSLLLEGPDSDDKAVREALRPFHSSVHAIIDRIYEQHVDLYLQEELDRFRAKCDGEVSLFDRRAAQQEQEQEIILRNKFREMATIQDSSSAEKFDFLTSFKKVLFLPVVAIGSPVMQASSSSSRASSSMRDDASERLSAQTSATGKDPLPSTELAANAAVLNSRLASIRNLFSLEVALDLIQAARESIERTALFAMLEGQTGEEAKEQCQLIFTALLDFLGFHHIQTGFERALGHLTEYRPPTTTSDGGEEGERPQQVEPLVTFLELVNVGDLIQQMVDVFYEKELISRKFVDRTDFLSPAVKEKRRFEQMLDEHVALGLNRGIDVLIEQVNYFLATCQKPNEFNINSDSVNGNLAAHDAHFFDSRIGPTEAAVKVVNTVSSHTKLLNGNTDKTTLDVFLQEVGLRLYNSIGKHIKRQTIAVDGGAVLLISDLNYYYRFVETGLRQRQLLPYFAALREIAQLYLIDAKSAREIGLVMSDVVQNFAGIVTAEEVLEYVQCRADWIHVKRAVEKAVYGLGLTDCLVM</sequence>
<dbReference type="Gene3D" id="1.20.1280.50">
    <property type="match status" value="1"/>
</dbReference>
<dbReference type="GeneID" id="80886378"/>
<feature type="compositionally biased region" description="Low complexity" evidence="1">
    <location>
        <begin position="1"/>
        <end position="13"/>
    </location>
</feature>
<dbReference type="GO" id="GO:0006893">
    <property type="term" value="P:Golgi to plasma membrane transport"/>
    <property type="evidence" value="ECO:0007669"/>
    <property type="project" value="TreeGrafter"/>
</dbReference>